<protein>
    <submittedName>
        <fullName evidence="1">Uncharacterized protein</fullName>
    </submittedName>
</protein>
<dbReference type="Proteomes" id="UP000316621">
    <property type="component" value="Chromosome 7"/>
</dbReference>
<accession>A0A4Y7KI76</accession>
<gene>
    <name evidence="1" type="ORF">C5167_034754</name>
</gene>
<evidence type="ECO:0000313" key="2">
    <source>
        <dbReference type="Proteomes" id="UP000316621"/>
    </source>
</evidence>
<reference evidence="1 2" key="1">
    <citation type="journal article" date="2018" name="Science">
        <title>The opium poppy genome and morphinan production.</title>
        <authorList>
            <person name="Guo L."/>
            <person name="Winzer T."/>
            <person name="Yang X."/>
            <person name="Li Y."/>
            <person name="Ning Z."/>
            <person name="He Z."/>
            <person name="Teodor R."/>
            <person name="Lu Y."/>
            <person name="Bowser T.A."/>
            <person name="Graham I.A."/>
            <person name="Ye K."/>
        </authorList>
    </citation>
    <scope>NUCLEOTIDE SEQUENCE [LARGE SCALE GENOMIC DNA]</scope>
    <source>
        <strain evidence="2">cv. HN1</strain>
        <tissue evidence="1">Leaves</tissue>
    </source>
</reference>
<name>A0A4Y7KI76_PAPSO</name>
<evidence type="ECO:0000313" key="1">
    <source>
        <dbReference type="EMBL" id="RZC71595.1"/>
    </source>
</evidence>
<proteinExistence type="predicted"/>
<keyword evidence="2" id="KW-1185">Reference proteome</keyword>
<dbReference type="EMBL" id="CM010721">
    <property type="protein sequence ID" value="RZC71595.1"/>
    <property type="molecule type" value="Genomic_DNA"/>
</dbReference>
<sequence length="33" mass="3563">MVVAIVQLVDSDLQVKGDGLQFVKFRLGLISSS</sequence>
<dbReference type="Gramene" id="RZC71595">
    <property type="protein sequence ID" value="RZC71595"/>
    <property type="gene ID" value="C5167_034754"/>
</dbReference>
<dbReference type="AlphaFoldDB" id="A0A4Y7KI76"/>
<organism evidence="1 2">
    <name type="scientific">Papaver somniferum</name>
    <name type="common">Opium poppy</name>
    <dbReference type="NCBI Taxonomy" id="3469"/>
    <lineage>
        <taxon>Eukaryota</taxon>
        <taxon>Viridiplantae</taxon>
        <taxon>Streptophyta</taxon>
        <taxon>Embryophyta</taxon>
        <taxon>Tracheophyta</taxon>
        <taxon>Spermatophyta</taxon>
        <taxon>Magnoliopsida</taxon>
        <taxon>Ranunculales</taxon>
        <taxon>Papaveraceae</taxon>
        <taxon>Papaveroideae</taxon>
        <taxon>Papaver</taxon>
    </lineage>
</organism>